<evidence type="ECO:0000313" key="2">
    <source>
        <dbReference type="Proteomes" id="UP001516400"/>
    </source>
</evidence>
<dbReference type="Proteomes" id="UP001516400">
    <property type="component" value="Unassembled WGS sequence"/>
</dbReference>
<dbReference type="EMBL" id="JABFTP020000165">
    <property type="protein sequence ID" value="KAL3284301.1"/>
    <property type="molecule type" value="Genomic_DNA"/>
</dbReference>
<keyword evidence="2" id="KW-1185">Reference proteome</keyword>
<reference evidence="1 2" key="1">
    <citation type="journal article" date="2021" name="BMC Biol.">
        <title>Horizontally acquired antibacterial genes associated with adaptive radiation of ladybird beetles.</title>
        <authorList>
            <person name="Li H.S."/>
            <person name="Tang X.F."/>
            <person name="Huang Y.H."/>
            <person name="Xu Z.Y."/>
            <person name="Chen M.L."/>
            <person name="Du X.Y."/>
            <person name="Qiu B.Y."/>
            <person name="Chen P.T."/>
            <person name="Zhang W."/>
            <person name="Slipinski A."/>
            <person name="Escalona H.E."/>
            <person name="Waterhouse R.M."/>
            <person name="Zwick A."/>
            <person name="Pang H."/>
        </authorList>
    </citation>
    <scope>NUCLEOTIDE SEQUENCE [LARGE SCALE GENOMIC DNA]</scope>
    <source>
        <strain evidence="1">SYSU2018</strain>
    </source>
</reference>
<proteinExistence type="predicted"/>
<sequence length="176" mass="20435">MVLFLGNPNRDDSTGRVLFFSLSFGMHAFLIRRVPTNFYRYLHEINIARKSLTDDDLRKIIEEIDSDEEDWESVDNVEEQIENTDEIDLENDSETQISANSGIYISKSGFQWQSHPIPATRKRAHNFVNTSLSLKNASLLITSVLEAFKVFMTDNMLSHICEYTNRWGNMYTDKKN</sequence>
<organism evidence="1 2">
    <name type="scientific">Cryptolaemus montrouzieri</name>
    <dbReference type="NCBI Taxonomy" id="559131"/>
    <lineage>
        <taxon>Eukaryota</taxon>
        <taxon>Metazoa</taxon>
        <taxon>Ecdysozoa</taxon>
        <taxon>Arthropoda</taxon>
        <taxon>Hexapoda</taxon>
        <taxon>Insecta</taxon>
        <taxon>Pterygota</taxon>
        <taxon>Neoptera</taxon>
        <taxon>Endopterygota</taxon>
        <taxon>Coleoptera</taxon>
        <taxon>Polyphaga</taxon>
        <taxon>Cucujiformia</taxon>
        <taxon>Coccinelloidea</taxon>
        <taxon>Coccinellidae</taxon>
        <taxon>Scymninae</taxon>
        <taxon>Scymnini</taxon>
        <taxon>Cryptolaemus</taxon>
    </lineage>
</organism>
<evidence type="ECO:0000313" key="1">
    <source>
        <dbReference type="EMBL" id="KAL3284301.1"/>
    </source>
</evidence>
<dbReference type="AlphaFoldDB" id="A0ABD2P0E1"/>
<gene>
    <name evidence="1" type="ORF">HHI36_018459</name>
</gene>
<comment type="caution">
    <text evidence="1">The sequence shown here is derived from an EMBL/GenBank/DDBJ whole genome shotgun (WGS) entry which is preliminary data.</text>
</comment>
<protein>
    <submittedName>
        <fullName evidence="1">Uncharacterized protein</fullName>
    </submittedName>
</protein>
<accession>A0ABD2P0E1</accession>
<name>A0ABD2P0E1_9CUCU</name>